<gene>
    <name evidence="2" type="ORF">B296_00008879</name>
</gene>
<comment type="caution">
    <text evidence="2">The sequence shown here is derived from an EMBL/GenBank/DDBJ whole genome shotgun (WGS) entry which is preliminary data.</text>
</comment>
<protein>
    <submittedName>
        <fullName evidence="2">Uncharacterized protein</fullName>
    </submittedName>
</protein>
<proteinExistence type="predicted"/>
<evidence type="ECO:0000313" key="2">
    <source>
        <dbReference type="EMBL" id="RRT70263.1"/>
    </source>
</evidence>
<organism evidence="2 3">
    <name type="scientific">Ensete ventricosum</name>
    <name type="common">Abyssinian banana</name>
    <name type="synonym">Musa ensete</name>
    <dbReference type="NCBI Taxonomy" id="4639"/>
    <lineage>
        <taxon>Eukaryota</taxon>
        <taxon>Viridiplantae</taxon>
        <taxon>Streptophyta</taxon>
        <taxon>Embryophyta</taxon>
        <taxon>Tracheophyta</taxon>
        <taxon>Spermatophyta</taxon>
        <taxon>Magnoliopsida</taxon>
        <taxon>Liliopsida</taxon>
        <taxon>Zingiberales</taxon>
        <taxon>Musaceae</taxon>
        <taxon>Ensete</taxon>
    </lineage>
</organism>
<feature type="region of interest" description="Disordered" evidence="1">
    <location>
        <begin position="46"/>
        <end position="76"/>
    </location>
</feature>
<accession>A0A427A217</accession>
<evidence type="ECO:0000313" key="3">
    <source>
        <dbReference type="Proteomes" id="UP000287651"/>
    </source>
</evidence>
<name>A0A427A217_ENSVE</name>
<sequence>MMRLNRVQLFSCSCYTFVTKAVRKEDGRLWPGPLQGRSTTTRVAIKGGHRGSRPQLGRRGSTRSWPAHKGKHPLPAQRGAVCEHRAPPPVRCRSRAATLIARVVANGAQQQVTMTEGKGQQGLGFWFSSKRLFCPSEFEKFLVCPFIQNFLNTLNNSKNFKDYPFI</sequence>
<dbReference type="Proteomes" id="UP000287651">
    <property type="component" value="Unassembled WGS sequence"/>
</dbReference>
<dbReference type="AlphaFoldDB" id="A0A427A217"/>
<evidence type="ECO:0000256" key="1">
    <source>
        <dbReference type="SAM" id="MobiDB-lite"/>
    </source>
</evidence>
<dbReference type="EMBL" id="AMZH03004078">
    <property type="protein sequence ID" value="RRT70263.1"/>
    <property type="molecule type" value="Genomic_DNA"/>
</dbReference>
<reference evidence="2 3" key="1">
    <citation type="journal article" date="2014" name="Agronomy (Basel)">
        <title>A Draft Genome Sequence for Ensete ventricosum, the Drought-Tolerant Tree Against Hunger.</title>
        <authorList>
            <person name="Harrison J."/>
            <person name="Moore K.A."/>
            <person name="Paszkiewicz K."/>
            <person name="Jones T."/>
            <person name="Grant M."/>
            <person name="Ambacheew D."/>
            <person name="Muzemil S."/>
            <person name="Studholme D.J."/>
        </authorList>
    </citation>
    <scope>NUCLEOTIDE SEQUENCE [LARGE SCALE GENOMIC DNA]</scope>
</reference>